<dbReference type="PANTHER" id="PTHR10642">
    <property type="entry name" value="RIBONUCLEASE H1"/>
    <property type="match status" value="1"/>
</dbReference>
<evidence type="ECO:0000313" key="12">
    <source>
        <dbReference type="EMBL" id="KRK38202.1"/>
    </source>
</evidence>
<dbReference type="Gene3D" id="3.40.970.10">
    <property type="entry name" value="Ribonuclease H1, N-terminal domain"/>
    <property type="match status" value="1"/>
</dbReference>
<feature type="domain" description="RNase H type-1" evidence="11">
    <location>
        <begin position="75"/>
        <end position="231"/>
    </location>
</feature>
<evidence type="ECO:0000259" key="11">
    <source>
        <dbReference type="PROSITE" id="PS50879"/>
    </source>
</evidence>
<dbReference type="CDD" id="cd09278">
    <property type="entry name" value="RNase_HI_prokaryote_like"/>
    <property type="match status" value="1"/>
</dbReference>
<keyword evidence="9" id="KW-0378">Hydrolase</keyword>
<dbReference type="Pfam" id="PF01693">
    <property type="entry name" value="Cauli_VI"/>
    <property type="match status" value="1"/>
</dbReference>
<dbReference type="InterPro" id="IPR017067">
    <property type="entry name" value="RNase_H1_euk"/>
</dbReference>
<dbReference type="InterPro" id="IPR037056">
    <property type="entry name" value="RNase_H1_N_sf"/>
</dbReference>
<dbReference type="InterPro" id="IPR036397">
    <property type="entry name" value="RNaseH_sf"/>
</dbReference>
<keyword evidence="10" id="KW-0460">Magnesium</keyword>
<dbReference type="PANTHER" id="PTHR10642:SF26">
    <property type="entry name" value="RIBONUCLEASE H1"/>
    <property type="match status" value="1"/>
</dbReference>
<evidence type="ECO:0000256" key="9">
    <source>
        <dbReference type="ARBA" id="ARBA00022801"/>
    </source>
</evidence>
<evidence type="ECO:0000256" key="8">
    <source>
        <dbReference type="ARBA" id="ARBA00022759"/>
    </source>
</evidence>
<dbReference type="EMBL" id="AZCV01000002">
    <property type="protein sequence ID" value="KRK38202.1"/>
    <property type="molecule type" value="Genomic_DNA"/>
</dbReference>
<dbReference type="InterPro" id="IPR012337">
    <property type="entry name" value="RNaseH-like_sf"/>
</dbReference>
<keyword evidence="8" id="KW-0255">Endonuclease</keyword>
<evidence type="ECO:0000256" key="4">
    <source>
        <dbReference type="ARBA" id="ARBA00011245"/>
    </source>
</evidence>
<evidence type="ECO:0000256" key="10">
    <source>
        <dbReference type="ARBA" id="ARBA00022842"/>
    </source>
</evidence>
<evidence type="ECO:0000256" key="5">
    <source>
        <dbReference type="ARBA" id="ARBA00012180"/>
    </source>
</evidence>
<sequence>MKYYAVRKGRITGIYYNWDDTKRQVDGFPGAVYKSFSSVQDAKAFLAGEEPARIQSSKLPTPTQQKAPVKQPKLAQYAAIIYTDGGSRNTGNVAGGHVRTGDKAAWAYLIQVAGQNISASAGELGATNNKMEITALLAAMRKLIELGLNEQKLLFVLDSQYVLQAFTKRWIYGWAKRGWTRSAGELANKELWQDIYRLLPRFKQMNFEWTKGHENNQGNVFVDELLNQTMDRM</sequence>
<evidence type="ECO:0000256" key="7">
    <source>
        <dbReference type="ARBA" id="ARBA00022723"/>
    </source>
</evidence>
<keyword evidence="7" id="KW-0479">Metal-binding</keyword>
<comment type="similarity">
    <text evidence="3">Belongs to the RNase H family.</text>
</comment>
<comment type="catalytic activity">
    <reaction evidence="1">
        <text>Endonucleolytic cleavage to 5'-phosphomonoester.</text>
        <dbReference type="EC" id="3.1.26.4"/>
    </reaction>
</comment>
<proteinExistence type="inferred from homology"/>
<dbReference type="Proteomes" id="UP000050909">
    <property type="component" value="Unassembled WGS sequence"/>
</dbReference>
<comment type="caution">
    <text evidence="12">The sequence shown here is derived from an EMBL/GenBank/DDBJ whole genome shotgun (WGS) entry which is preliminary data.</text>
</comment>
<dbReference type="EC" id="3.1.26.4" evidence="5"/>
<dbReference type="Pfam" id="PF00075">
    <property type="entry name" value="RNase_H"/>
    <property type="match status" value="1"/>
</dbReference>
<name>A0A0R1H4B7_9LACO</name>
<dbReference type="RefSeq" id="WP_054746162.1">
    <property type="nucleotide sequence ID" value="NZ_AZCV01000002.1"/>
</dbReference>
<dbReference type="InterPro" id="IPR002156">
    <property type="entry name" value="RNaseH_domain"/>
</dbReference>
<evidence type="ECO:0000256" key="1">
    <source>
        <dbReference type="ARBA" id="ARBA00000077"/>
    </source>
</evidence>
<dbReference type="GO" id="GO:0004523">
    <property type="term" value="F:RNA-DNA hybrid ribonuclease activity"/>
    <property type="evidence" value="ECO:0007669"/>
    <property type="project" value="UniProtKB-EC"/>
</dbReference>
<comment type="subunit">
    <text evidence="4">Monomer.</text>
</comment>
<dbReference type="GO" id="GO:0043137">
    <property type="term" value="P:DNA replication, removal of RNA primer"/>
    <property type="evidence" value="ECO:0007669"/>
    <property type="project" value="TreeGrafter"/>
</dbReference>
<gene>
    <name evidence="12" type="ORF">FC62_GL000981</name>
</gene>
<organism evidence="12 13">
    <name type="scientific">Amylolactobacillus amylotrophicus DSM 20534</name>
    <dbReference type="NCBI Taxonomy" id="1423722"/>
    <lineage>
        <taxon>Bacteria</taxon>
        <taxon>Bacillati</taxon>
        <taxon>Bacillota</taxon>
        <taxon>Bacilli</taxon>
        <taxon>Lactobacillales</taxon>
        <taxon>Lactobacillaceae</taxon>
        <taxon>Amylolactobacillus</taxon>
    </lineage>
</organism>
<evidence type="ECO:0000256" key="3">
    <source>
        <dbReference type="ARBA" id="ARBA00005300"/>
    </source>
</evidence>
<dbReference type="PATRIC" id="fig|1423722.3.peg.998"/>
<dbReference type="Gene3D" id="3.30.420.10">
    <property type="entry name" value="Ribonuclease H-like superfamily/Ribonuclease H"/>
    <property type="match status" value="1"/>
</dbReference>
<evidence type="ECO:0000313" key="13">
    <source>
        <dbReference type="Proteomes" id="UP000050909"/>
    </source>
</evidence>
<dbReference type="GO" id="GO:0003676">
    <property type="term" value="F:nucleic acid binding"/>
    <property type="evidence" value="ECO:0007669"/>
    <property type="project" value="InterPro"/>
</dbReference>
<evidence type="ECO:0000256" key="6">
    <source>
        <dbReference type="ARBA" id="ARBA00022722"/>
    </source>
</evidence>
<dbReference type="InterPro" id="IPR050092">
    <property type="entry name" value="RNase_H"/>
</dbReference>
<dbReference type="AlphaFoldDB" id="A0A0R1H4B7"/>
<dbReference type="GO" id="GO:0000287">
    <property type="term" value="F:magnesium ion binding"/>
    <property type="evidence" value="ECO:0007669"/>
    <property type="project" value="InterPro"/>
</dbReference>
<comment type="cofactor">
    <cofactor evidence="2">
        <name>Mg(2+)</name>
        <dbReference type="ChEBI" id="CHEBI:18420"/>
    </cofactor>
</comment>
<keyword evidence="6" id="KW-0540">Nuclease</keyword>
<reference evidence="12 13" key="1">
    <citation type="journal article" date="2015" name="Genome Announc.">
        <title>Expanding the biotechnology potential of lactobacilli through comparative genomics of 213 strains and associated genera.</title>
        <authorList>
            <person name="Sun Z."/>
            <person name="Harris H.M."/>
            <person name="McCann A."/>
            <person name="Guo C."/>
            <person name="Argimon S."/>
            <person name="Zhang W."/>
            <person name="Yang X."/>
            <person name="Jeffery I.B."/>
            <person name="Cooney J.C."/>
            <person name="Kagawa T.F."/>
            <person name="Liu W."/>
            <person name="Song Y."/>
            <person name="Salvetti E."/>
            <person name="Wrobel A."/>
            <person name="Rasinkangas P."/>
            <person name="Parkhill J."/>
            <person name="Rea M.C."/>
            <person name="O'Sullivan O."/>
            <person name="Ritari J."/>
            <person name="Douillard F.P."/>
            <person name="Paul Ross R."/>
            <person name="Yang R."/>
            <person name="Briner A.E."/>
            <person name="Felis G.E."/>
            <person name="de Vos W.M."/>
            <person name="Barrangou R."/>
            <person name="Klaenhammer T.R."/>
            <person name="Caufield P.W."/>
            <person name="Cui Y."/>
            <person name="Zhang H."/>
            <person name="O'Toole P.W."/>
        </authorList>
    </citation>
    <scope>NUCLEOTIDE SEQUENCE [LARGE SCALE GENOMIC DNA]</scope>
    <source>
        <strain evidence="12 13">DSM 20534</strain>
    </source>
</reference>
<dbReference type="InterPro" id="IPR011320">
    <property type="entry name" value="RNase_H1_N"/>
</dbReference>
<keyword evidence="13" id="KW-1185">Reference proteome</keyword>
<evidence type="ECO:0000256" key="2">
    <source>
        <dbReference type="ARBA" id="ARBA00001946"/>
    </source>
</evidence>
<dbReference type="SUPFAM" id="SSF53098">
    <property type="entry name" value="Ribonuclease H-like"/>
    <property type="match status" value="1"/>
</dbReference>
<dbReference type="InterPro" id="IPR009027">
    <property type="entry name" value="Ribosomal_bL9/RNase_H1_N"/>
</dbReference>
<dbReference type="PROSITE" id="PS50879">
    <property type="entry name" value="RNASE_H_1"/>
    <property type="match status" value="1"/>
</dbReference>
<accession>A0A0R1H4B7</accession>
<dbReference type="PIRSF" id="PIRSF036852">
    <property type="entry name" value="Ribonuclease_H1_euk"/>
    <property type="match status" value="1"/>
</dbReference>
<dbReference type="SUPFAM" id="SSF55658">
    <property type="entry name" value="L9 N-domain-like"/>
    <property type="match status" value="1"/>
</dbReference>
<dbReference type="FunFam" id="3.40.970.10:FF:000001">
    <property type="entry name" value="Ribonuclease H1"/>
    <property type="match status" value="1"/>
</dbReference>
<protein>
    <recommendedName>
        <fullName evidence="5">ribonuclease H</fullName>
        <ecNumber evidence="5">3.1.26.4</ecNumber>
    </recommendedName>
</protein>
<dbReference type="InterPro" id="IPR022892">
    <property type="entry name" value="RNaseHI"/>
</dbReference>